<reference evidence="2" key="1">
    <citation type="journal article" date="2019" name="Sci. Rep.">
        <title>Draft genome of Tanacetum cinerariifolium, the natural source of mosquito coil.</title>
        <authorList>
            <person name="Yamashiro T."/>
            <person name="Shiraishi A."/>
            <person name="Satake H."/>
            <person name="Nakayama K."/>
        </authorList>
    </citation>
    <scope>NUCLEOTIDE SEQUENCE</scope>
</reference>
<name>A0A6L2JVM2_TANCI</name>
<dbReference type="AlphaFoldDB" id="A0A6L2JVM2"/>
<feature type="region of interest" description="Disordered" evidence="1">
    <location>
        <begin position="50"/>
        <end position="137"/>
    </location>
</feature>
<organism evidence="2">
    <name type="scientific">Tanacetum cinerariifolium</name>
    <name type="common">Dalmatian daisy</name>
    <name type="synonym">Chrysanthemum cinerariifolium</name>
    <dbReference type="NCBI Taxonomy" id="118510"/>
    <lineage>
        <taxon>Eukaryota</taxon>
        <taxon>Viridiplantae</taxon>
        <taxon>Streptophyta</taxon>
        <taxon>Embryophyta</taxon>
        <taxon>Tracheophyta</taxon>
        <taxon>Spermatophyta</taxon>
        <taxon>Magnoliopsida</taxon>
        <taxon>eudicotyledons</taxon>
        <taxon>Gunneridae</taxon>
        <taxon>Pentapetalae</taxon>
        <taxon>asterids</taxon>
        <taxon>campanulids</taxon>
        <taxon>Asterales</taxon>
        <taxon>Asteraceae</taxon>
        <taxon>Asteroideae</taxon>
        <taxon>Anthemideae</taxon>
        <taxon>Anthemidinae</taxon>
        <taxon>Tanacetum</taxon>
    </lineage>
</organism>
<comment type="caution">
    <text evidence="2">The sequence shown here is derived from an EMBL/GenBank/DDBJ whole genome shotgun (WGS) entry which is preliminary data.</text>
</comment>
<evidence type="ECO:0000313" key="2">
    <source>
        <dbReference type="EMBL" id="GEU41131.1"/>
    </source>
</evidence>
<sequence>MPSDNAQSAVTYTSISSDSDRPSWGHPLSPAYVPDPIELDEHVLVYILEPEHPEYHAPSDDDIQVEDDDEDPEEDPSEEHEPGDDDEDLEKDPNEEHKPEDEDTKELYEGSDETEPFEEDETAVTPPPPRHRRERISVRPQTPMAASTLALIDAFAARLSIFPLPPTSPAYDQAPLAKSSAAAAARAPRSQYNFVDTIEAGQGLIRSPNHDTQTIARATDRAEDVGYVKALQASEHRMMTSIEEVKLRVSYQAQDIRLEIDVVIRQRTAYEIELQEVHQAYLSFEAQNRALLARLETLETHMSCMEWQRQSTEDLAVTQMMRIHALETRAQTDTVKDAGSSC</sequence>
<gene>
    <name evidence="2" type="ORF">Tci_013109</name>
</gene>
<accession>A0A6L2JVM2</accession>
<protein>
    <submittedName>
        <fullName evidence="2">Uncharacterized protein</fullName>
    </submittedName>
</protein>
<dbReference type="EMBL" id="BKCJ010001396">
    <property type="protein sequence ID" value="GEU41131.1"/>
    <property type="molecule type" value="Genomic_DNA"/>
</dbReference>
<feature type="compositionally biased region" description="Polar residues" evidence="1">
    <location>
        <begin position="1"/>
        <end position="17"/>
    </location>
</feature>
<feature type="compositionally biased region" description="Acidic residues" evidence="1">
    <location>
        <begin position="109"/>
        <end position="122"/>
    </location>
</feature>
<evidence type="ECO:0000256" key="1">
    <source>
        <dbReference type="SAM" id="MobiDB-lite"/>
    </source>
</evidence>
<feature type="compositionally biased region" description="Basic and acidic residues" evidence="1">
    <location>
        <begin position="50"/>
        <end position="59"/>
    </location>
</feature>
<feature type="compositionally biased region" description="Acidic residues" evidence="1">
    <location>
        <begin position="60"/>
        <end position="90"/>
    </location>
</feature>
<feature type="region of interest" description="Disordered" evidence="1">
    <location>
        <begin position="1"/>
        <end position="34"/>
    </location>
</feature>
<feature type="compositionally biased region" description="Basic and acidic residues" evidence="1">
    <location>
        <begin position="91"/>
        <end position="108"/>
    </location>
</feature>
<proteinExistence type="predicted"/>